<dbReference type="GO" id="GO:0050661">
    <property type="term" value="F:NADP binding"/>
    <property type="evidence" value="ECO:0007669"/>
    <property type="project" value="InterPro"/>
</dbReference>
<feature type="binding site" evidence="13">
    <location>
        <begin position="301"/>
        <end position="307"/>
    </location>
    <ligand>
        <name>NADP(+)</name>
        <dbReference type="ChEBI" id="CHEBI:58349"/>
    </ligand>
</feature>
<feature type="binding site" evidence="13">
    <location>
        <position position="205"/>
    </location>
    <ligand>
        <name>NADP(+)</name>
        <dbReference type="ChEBI" id="CHEBI:58349"/>
    </ligand>
</feature>
<keyword evidence="8" id="KW-0511">Multifunctional enzyme</keyword>
<evidence type="ECO:0000313" key="16">
    <source>
        <dbReference type="EMBL" id="ANY75306.1"/>
    </source>
</evidence>
<evidence type="ECO:0000256" key="1">
    <source>
        <dbReference type="ARBA" id="ARBA00002151"/>
    </source>
</evidence>
<dbReference type="Pfam" id="PF01872">
    <property type="entry name" value="RibD_C"/>
    <property type="match status" value="1"/>
</dbReference>
<evidence type="ECO:0000256" key="9">
    <source>
        <dbReference type="ARBA" id="ARBA00049861"/>
    </source>
</evidence>
<feature type="binding site" evidence="14">
    <location>
        <position position="58"/>
    </location>
    <ligand>
        <name>Zn(2+)</name>
        <dbReference type="ChEBI" id="CHEBI:29105"/>
        <note>catalytic</note>
    </ligand>
</feature>
<feature type="binding site" evidence="14">
    <location>
        <position position="89"/>
    </location>
    <ligand>
        <name>Zn(2+)</name>
        <dbReference type="ChEBI" id="CHEBI:29105"/>
        <note>catalytic</note>
    </ligand>
</feature>
<comment type="similarity">
    <text evidence="4 11">In the N-terminal section; belongs to the cytidine and deoxycytidylate deaminase family.</text>
</comment>
<feature type="active site" description="Proton donor" evidence="12">
    <location>
        <position position="60"/>
    </location>
</feature>
<feature type="binding site" evidence="13">
    <location>
        <position position="228"/>
    </location>
    <ligand>
        <name>NADP(+)</name>
        <dbReference type="ChEBI" id="CHEBI:58349"/>
    </ligand>
</feature>
<dbReference type="SUPFAM" id="SSF53597">
    <property type="entry name" value="Dihydrofolate reductase-like"/>
    <property type="match status" value="1"/>
</dbReference>
<evidence type="ECO:0000256" key="7">
    <source>
        <dbReference type="ARBA" id="ARBA00023002"/>
    </source>
</evidence>
<dbReference type="PANTHER" id="PTHR38011:SF7">
    <property type="entry name" value="2,5-DIAMINO-6-RIBOSYLAMINO-4(3H)-PYRIMIDINONE 5'-PHOSPHATE REDUCTASE"/>
    <property type="match status" value="1"/>
</dbReference>
<organism evidence="16">
    <name type="scientific">Paenibacillus ihbetae</name>
    <dbReference type="NCBI Taxonomy" id="1870820"/>
    <lineage>
        <taxon>Bacteria</taxon>
        <taxon>Bacillati</taxon>
        <taxon>Bacillota</taxon>
        <taxon>Bacilli</taxon>
        <taxon>Bacillales</taxon>
        <taxon>Paenibacillaceae</taxon>
        <taxon>Paenibacillus</taxon>
    </lineage>
</organism>
<dbReference type="Gene3D" id="3.40.430.10">
    <property type="entry name" value="Dihydrofolate Reductase, subunit A"/>
    <property type="match status" value="1"/>
</dbReference>
<comment type="catalytic activity">
    <reaction evidence="10 11">
        <text>2,5-diamino-6-hydroxy-4-(5-phosphoribosylamino)-pyrimidine + H2O + H(+) = 5-amino-6-(5-phospho-D-ribosylamino)uracil + NH4(+)</text>
        <dbReference type="Rhea" id="RHEA:21868"/>
        <dbReference type="ChEBI" id="CHEBI:15377"/>
        <dbReference type="ChEBI" id="CHEBI:15378"/>
        <dbReference type="ChEBI" id="CHEBI:28938"/>
        <dbReference type="ChEBI" id="CHEBI:58453"/>
        <dbReference type="ChEBI" id="CHEBI:58614"/>
        <dbReference type="EC" id="3.5.4.26"/>
    </reaction>
</comment>
<evidence type="ECO:0000256" key="11">
    <source>
        <dbReference type="PIRNR" id="PIRNR006769"/>
    </source>
</evidence>
<dbReference type="NCBIfam" id="TIGR00227">
    <property type="entry name" value="ribD_Cterm"/>
    <property type="match status" value="1"/>
</dbReference>
<dbReference type="PANTHER" id="PTHR38011">
    <property type="entry name" value="DIHYDROFOLATE REDUCTASE FAMILY PROTEIN (AFU_ORTHOLOGUE AFUA_8G06820)"/>
    <property type="match status" value="1"/>
</dbReference>
<comment type="pathway">
    <text evidence="2 11">Cofactor biosynthesis; riboflavin biosynthesis; 5-amino-6-(D-ribitylamino)uracil from GTP: step 2/4.</text>
</comment>
<dbReference type="InterPro" id="IPR011549">
    <property type="entry name" value="RibD_C"/>
</dbReference>
<dbReference type="PROSITE" id="PS51747">
    <property type="entry name" value="CYT_DCMP_DEAMINASES_2"/>
    <property type="match status" value="1"/>
</dbReference>
<accession>A0A1B2E5R2</accession>
<keyword evidence="6 11" id="KW-0521">NADP</keyword>
<feature type="domain" description="CMP/dCMP-type deaminase" evidence="15">
    <location>
        <begin position="9"/>
        <end position="128"/>
    </location>
</feature>
<keyword evidence="11" id="KW-0686">Riboflavin biosynthesis</keyword>
<dbReference type="InterPro" id="IPR004794">
    <property type="entry name" value="Eubact_RibD"/>
</dbReference>
<comment type="function">
    <text evidence="1 11">Converts 2,5-diamino-6-(ribosylamino)-4(3h)-pyrimidinone 5'-phosphate into 5-amino-6-(ribosylamino)-2,4(1h,3h)-pyrimidinedione 5'-phosphate.</text>
</comment>
<keyword evidence="11" id="KW-0378">Hydrolase</keyword>
<evidence type="ECO:0000256" key="6">
    <source>
        <dbReference type="ARBA" id="ARBA00022857"/>
    </source>
</evidence>
<feature type="binding site" evidence="13">
    <location>
        <position position="212"/>
    </location>
    <ligand>
        <name>substrate</name>
    </ligand>
</feature>
<dbReference type="EC" id="3.5.4.26" evidence="11"/>
<dbReference type="InterPro" id="IPR002125">
    <property type="entry name" value="CMP_dCMP_dom"/>
</dbReference>
<evidence type="ECO:0000256" key="4">
    <source>
        <dbReference type="ARBA" id="ARBA00005259"/>
    </source>
</evidence>
<evidence type="ECO:0000256" key="14">
    <source>
        <dbReference type="PIRSR" id="PIRSR006769-3"/>
    </source>
</evidence>
<comment type="cofactor">
    <cofactor evidence="11 14">
        <name>Zn(2+)</name>
        <dbReference type="ChEBI" id="CHEBI:29105"/>
    </cofactor>
    <text evidence="11 14">Binds 1 zinc ion.</text>
</comment>
<dbReference type="AlphaFoldDB" id="A0A1B2E5R2"/>
<dbReference type="InterPro" id="IPR050765">
    <property type="entry name" value="Riboflavin_Biosynth_HTPR"/>
</dbReference>
<comment type="similarity">
    <text evidence="5 11">In the C-terminal section; belongs to the HTP reductase family.</text>
</comment>
<keyword evidence="7 11" id="KW-0560">Oxidoreductase</keyword>
<evidence type="ECO:0000256" key="3">
    <source>
        <dbReference type="ARBA" id="ARBA00004910"/>
    </source>
</evidence>
<feature type="binding site" evidence="13">
    <location>
        <position position="299"/>
    </location>
    <ligand>
        <name>substrate</name>
    </ligand>
</feature>
<dbReference type="PIRSF" id="PIRSF006769">
    <property type="entry name" value="RibD"/>
    <property type="match status" value="1"/>
</dbReference>
<dbReference type="EMBL" id="CP016809">
    <property type="protein sequence ID" value="ANY75306.1"/>
    <property type="molecule type" value="Genomic_DNA"/>
</dbReference>
<evidence type="ECO:0000256" key="2">
    <source>
        <dbReference type="ARBA" id="ARBA00004882"/>
    </source>
</evidence>
<comment type="pathway">
    <text evidence="3 11">Cofactor biosynthesis; riboflavin biosynthesis; 5-amino-6-(D-ribitylamino)uracil from GTP: step 3/4.</text>
</comment>
<dbReference type="CDD" id="cd01284">
    <property type="entry name" value="Riboflavin_deaminase-reductase"/>
    <property type="match status" value="1"/>
</dbReference>
<evidence type="ECO:0000256" key="13">
    <source>
        <dbReference type="PIRSR" id="PIRSR006769-2"/>
    </source>
</evidence>
<dbReference type="GO" id="GO:0008703">
    <property type="term" value="F:5-amino-6-(5-phosphoribosylamino)uracil reductase activity"/>
    <property type="evidence" value="ECO:0007669"/>
    <property type="project" value="UniProtKB-EC"/>
</dbReference>
<proteinExistence type="inferred from homology"/>
<comment type="catalytic activity">
    <reaction evidence="9 11">
        <text>5-amino-6-(5-phospho-D-ribitylamino)uracil + NADP(+) = 5-amino-6-(5-phospho-D-ribosylamino)uracil + NADPH + H(+)</text>
        <dbReference type="Rhea" id="RHEA:17845"/>
        <dbReference type="ChEBI" id="CHEBI:15378"/>
        <dbReference type="ChEBI" id="CHEBI:57783"/>
        <dbReference type="ChEBI" id="CHEBI:58349"/>
        <dbReference type="ChEBI" id="CHEBI:58421"/>
        <dbReference type="ChEBI" id="CHEBI:58453"/>
        <dbReference type="EC" id="1.1.1.193"/>
    </reaction>
</comment>
<keyword evidence="11 14" id="KW-0862">Zinc</keyword>
<dbReference type="UniPathway" id="UPA00275">
    <property type="reaction ID" value="UER00401"/>
</dbReference>
<name>A0A1B2E5R2_9BACL</name>
<dbReference type="KEGG" id="pib:BBD41_23520"/>
<evidence type="ECO:0000256" key="8">
    <source>
        <dbReference type="ARBA" id="ARBA00023268"/>
    </source>
</evidence>
<keyword evidence="11 14" id="KW-0479">Metal-binding</keyword>
<dbReference type="SUPFAM" id="SSF53927">
    <property type="entry name" value="Cytidine deaminase-like"/>
    <property type="match status" value="1"/>
</dbReference>
<dbReference type="GO" id="GO:0046872">
    <property type="term" value="F:metal ion binding"/>
    <property type="evidence" value="ECO:0007669"/>
    <property type="project" value="UniProtKB-KW"/>
</dbReference>
<gene>
    <name evidence="16" type="ORF">BBD41_23520</name>
</gene>
<evidence type="ECO:0000256" key="10">
    <source>
        <dbReference type="ARBA" id="ARBA00049886"/>
    </source>
</evidence>
<dbReference type="Gene3D" id="3.40.140.10">
    <property type="entry name" value="Cytidine Deaminase, domain 2"/>
    <property type="match status" value="1"/>
</dbReference>
<dbReference type="InterPro" id="IPR016193">
    <property type="entry name" value="Cytidine_deaminase-like"/>
</dbReference>
<feature type="binding site" evidence="13">
    <location>
        <position position="173"/>
    </location>
    <ligand>
        <name>substrate</name>
    </ligand>
</feature>
<dbReference type="GO" id="GO:0008835">
    <property type="term" value="F:diaminohydroxyphosphoribosylaminopyrimidine deaminase activity"/>
    <property type="evidence" value="ECO:0007669"/>
    <property type="project" value="UniProtKB-EC"/>
</dbReference>
<feature type="binding site" evidence="13">
    <location>
        <position position="209"/>
    </location>
    <ligand>
        <name>substrate</name>
    </ligand>
</feature>
<feature type="binding site" evidence="13">
    <location>
        <position position="189"/>
    </location>
    <ligand>
        <name>substrate</name>
    </ligand>
</feature>
<feature type="binding site" evidence="13">
    <location>
        <position position="201"/>
    </location>
    <ligand>
        <name>NADP(+)</name>
        <dbReference type="ChEBI" id="CHEBI:58349"/>
    </ligand>
</feature>
<dbReference type="NCBIfam" id="TIGR00326">
    <property type="entry name" value="eubact_ribD"/>
    <property type="match status" value="1"/>
</dbReference>
<dbReference type="EC" id="1.1.1.193" evidence="11"/>
<feature type="binding site" evidence="13">
    <location>
        <position position="159"/>
    </location>
    <ligand>
        <name>NADP(+)</name>
        <dbReference type="ChEBI" id="CHEBI:58349"/>
    </ligand>
</feature>
<feature type="binding site" evidence="13">
    <location>
        <position position="175"/>
    </location>
    <ligand>
        <name>NADP(+)</name>
        <dbReference type="ChEBI" id="CHEBI:58349"/>
    </ligand>
</feature>
<evidence type="ECO:0000256" key="12">
    <source>
        <dbReference type="PIRSR" id="PIRSR006769-1"/>
    </source>
</evidence>
<dbReference type="GO" id="GO:0009231">
    <property type="term" value="P:riboflavin biosynthetic process"/>
    <property type="evidence" value="ECO:0007669"/>
    <property type="project" value="UniProtKB-UniPathway"/>
</dbReference>
<dbReference type="InterPro" id="IPR002734">
    <property type="entry name" value="RibDG_C"/>
</dbReference>
<protein>
    <recommendedName>
        <fullName evidence="11">Riboflavin biosynthesis protein RibD</fullName>
    </recommendedName>
    <domain>
        <recommendedName>
            <fullName evidence="11">Diaminohydroxyphosphoribosylaminopyrimidine deaminase</fullName>
            <shortName evidence="11">DRAP deaminase</shortName>
            <ecNumber evidence="11">3.5.4.26</ecNumber>
        </recommendedName>
        <alternativeName>
            <fullName evidence="11">Riboflavin-specific deaminase</fullName>
        </alternativeName>
    </domain>
    <domain>
        <recommendedName>
            <fullName evidence="11">5-amino-6-(5-phosphoribosylamino)uracil reductase</fullName>
            <ecNumber evidence="11">1.1.1.193</ecNumber>
        </recommendedName>
        <alternativeName>
            <fullName evidence="11">HTP reductase</fullName>
        </alternativeName>
    </domain>
</protein>
<evidence type="ECO:0000259" key="15">
    <source>
        <dbReference type="PROSITE" id="PS51747"/>
    </source>
</evidence>
<reference evidence="16" key="1">
    <citation type="submission" date="2016-08" db="EMBL/GenBank/DDBJ databases">
        <title>Complete Genome Seqeunce of Paenibacillus sp. nov. IHBB 9852 from high altitute lake of Indian trans-Himalayas.</title>
        <authorList>
            <person name="Kiran S."/>
            <person name="Swarnkar M.K."/>
            <person name="Rana A."/>
            <person name="Tewari R."/>
            <person name="Gulati A."/>
        </authorList>
    </citation>
    <scope>NUCLEOTIDE SEQUENCE [LARGE SCALE GENOMIC DNA]</scope>
    <source>
        <strain evidence="16">IHBB 9852</strain>
    </source>
</reference>
<evidence type="ECO:0000256" key="5">
    <source>
        <dbReference type="ARBA" id="ARBA00007417"/>
    </source>
</evidence>
<sequence length="393" mass="42910">MTGSVNRMKSDQHFMRLALELAGTANGKTNPNPVVGALIVKDGQVVGAGVHRNAGEPHAEVHAFKMAEGYTEDATLYVTLEPSPQSSPCIEFVLNSGIARVVVAMQDPNPMVAGRGIQLLREHGIEVDVGVLGKEAELLNERFVHNMSKRRPFIISQVAMTLDGKIATSTGHSKWVTCDETQLVVHKLRNKVDAILVGINTVLADDPLLTTRLPEESGKNPIRVILDSNLRLPEDAKVTDCSAAKTWVVTKEDADPERVRMLQQKGIEILFVPVNRYGLDLHALSDMLYQRGVTDLLVEGGSEVNGSFLRANLIDKWMIYIAPKVLGGRKSISPYAGSDLELMDEALRVKIHSVQQIGEDICITAYPNDDSSASGSTYVIDYLNEELTTLSSS</sequence>
<dbReference type="Pfam" id="PF00383">
    <property type="entry name" value="dCMP_cyt_deam_1"/>
    <property type="match status" value="1"/>
</dbReference>
<dbReference type="InterPro" id="IPR024072">
    <property type="entry name" value="DHFR-like_dom_sf"/>
</dbReference>